<dbReference type="GO" id="GO:0016255">
    <property type="term" value="P:attachment of GPI anchor to protein"/>
    <property type="evidence" value="ECO:0007669"/>
    <property type="project" value="InterPro"/>
</dbReference>
<proteinExistence type="predicted"/>
<dbReference type="Pfam" id="PF04113">
    <property type="entry name" value="Gpi16"/>
    <property type="match status" value="1"/>
</dbReference>
<name>A0A8C7Y3V3_9TELE</name>
<dbReference type="GO" id="GO:0042765">
    <property type="term" value="C:GPI-anchor transamidase complex"/>
    <property type="evidence" value="ECO:0007669"/>
    <property type="project" value="InterPro"/>
</dbReference>
<keyword evidence="2" id="KW-1185">Reference proteome</keyword>
<dbReference type="GeneTree" id="ENSGT00390000018558"/>
<sequence>FPQKTKHLTSETCDSNSKHPIGCYEINEDFQEELVIRPLHSGDIYASFQFRTVWETDFMKGNKVSHYRLFPKSLGQVISKFSVRELHISFTQGYWRTMQWGQPFIPSPPGAELWVWFQDSVTDVDATWKELTNVLSGIFCASLNFIDSTNTLQPSASFKPLGIGNETDHRFLRYATLPREIVCTENLTPWKKLLPCGSKAGLAVLLKSEKLFHSSFHSQSVHIRPVCQDRQCKSSSWELRQALNVVFDLHTSGQSKREWSLFKMFSRTLTEACPLASSSKIYIDVTDNPQEEQFELSPATPLLSQAVVLGDRRTFSVYDLTQQVTSSCLVPAGDMLRPLLHAERYVTGYGLQTGEIHTLMYNNHPFRSFPVLLLDSVPWYLRLYIHTLKVISKGKDNNPSYIHYQPSKDRERPHLLEMLLQLPPHSVTEVTVQFERALLKWTEYTPDPNHGFYVGSSVISSLVPSTVAMETNITMEQPLFSSFFPCKEESSYFARVYTEPLLVNLPTPDFSMPYNVICLTCTVVAVGYGSLYNLLTRSFQVEEPNPGLAKRIANVIRRMRGVPPL</sequence>
<reference evidence="1" key="2">
    <citation type="submission" date="2025-09" db="UniProtKB">
        <authorList>
            <consortium name="Ensembl"/>
        </authorList>
    </citation>
    <scope>IDENTIFICATION</scope>
</reference>
<dbReference type="Proteomes" id="UP000694383">
    <property type="component" value="Unplaced"/>
</dbReference>
<reference evidence="1" key="1">
    <citation type="submission" date="2025-08" db="UniProtKB">
        <authorList>
            <consortium name="Ensembl"/>
        </authorList>
    </citation>
    <scope>IDENTIFICATION</scope>
</reference>
<dbReference type="PANTHER" id="PTHR12959">
    <property type="entry name" value="GPI TRANSAMIDASE COMPONENT PIG-T-RELATED"/>
    <property type="match status" value="1"/>
</dbReference>
<accession>A0A8C7Y3V3</accession>
<organism evidence="1 2">
    <name type="scientific">Oryzias sinensis</name>
    <name type="common">Chinese medaka</name>
    <dbReference type="NCBI Taxonomy" id="183150"/>
    <lineage>
        <taxon>Eukaryota</taxon>
        <taxon>Metazoa</taxon>
        <taxon>Chordata</taxon>
        <taxon>Craniata</taxon>
        <taxon>Vertebrata</taxon>
        <taxon>Euteleostomi</taxon>
        <taxon>Actinopterygii</taxon>
        <taxon>Neopterygii</taxon>
        <taxon>Teleostei</taxon>
        <taxon>Neoteleostei</taxon>
        <taxon>Acanthomorphata</taxon>
        <taxon>Ovalentaria</taxon>
        <taxon>Atherinomorphae</taxon>
        <taxon>Beloniformes</taxon>
        <taxon>Adrianichthyidae</taxon>
        <taxon>Oryziinae</taxon>
        <taxon>Oryzias</taxon>
    </lineage>
</organism>
<evidence type="ECO:0000313" key="2">
    <source>
        <dbReference type="Proteomes" id="UP000694383"/>
    </source>
</evidence>
<protein>
    <submittedName>
        <fullName evidence="1">Phosphatidylinositol glycan anchor biosynthesis, class T</fullName>
    </submittedName>
</protein>
<dbReference type="PANTHER" id="PTHR12959:SF11">
    <property type="entry name" value="GPI TRANSAMIDASE COMPONENT PIG-T"/>
    <property type="match status" value="1"/>
</dbReference>
<evidence type="ECO:0000313" key="1">
    <source>
        <dbReference type="Ensembl" id="ENSOSIP00000022941.1"/>
    </source>
</evidence>
<dbReference type="AlphaFoldDB" id="A0A8C7Y3V3"/>
<dbReference type="Ensembl" id="ENSOSIT00000024232.1">
    <property type="protein sequence ID" value="ENSOSIP00000022941.1"/>
    <property type="gene ID" value="ENSOSIG00000012037.1"/>
</dbReference>
<dbReference type="InterPro" id="IPR007245">
    <property type="entry name" value="PIG-T"/>
</dbReference>